<dbReference type="HOGENOM" id="CLU_015750_2_2_1"/>
<evidence type="ECO:0000256" key="3">
    <source>
        <dbReference type="ARBA" id="ARBA00023187"/>
    </source>
</evidence>
<evidence type="ECO:0000256" key="1">
    <source>
        <dbReference type="ARBA" id="ARBA00004123"/>
    </source>
</evidence>
<keyword evidence="8" id="KW-0687">Ribonucleoprotein</keyword>
<evidence type="ECO:0000259" key="6">
    <source>
        <dbReference type="Pfam" id="PF06544"/>
    </source>
</evidence>
<dbReference type="GO" id="GO:0000398">
    <property type="term" value="P:mRNA splicing, via spliceosome"/>
    <property type="evidence" value="ECO:0007669"/>
    <property type="project" value="InterPro"/>
</dbReference>
<evidence type="ECO:0000256" key="2">
    <source>
        <dbReference type="ARBA" id="ARBA00022664"/>
    </source>
</evidence>
<dbReference type="PANTHER" id="PTHR14212:SF0">
    <property type="entry name" value="U4_U6 SMALL NUCLEAR RIBONUCLEOPROTEIN PRP3"/>
    <property type="match status" value="1"/>
</dbReference>
<keyword evidence="4" id="KW-0539">Nucleus</keyword>
<evidence type="ECO:0000259" key="7">
    <source>
        <dbReference type="Pfam" id="PF08572"/>
    </source>
</evidence>
<dbReference type="KEGG" id="cthr:CTHT_0002950"/>
<gene>
    <name evidence="8" type="ORF">CTHT_0002950</name>
</gene>
<dbReference type="STRING" id="759272.G0RZH2"/>
<dbReference type="PANTHER" id="PTHR14212">
    <property type="entry name" value="U4/U6-ASSOCIATED RNA SPLICING FACTOR-RELATED"/>
    <property type="match status" value="1"/>
</dbReference>
<keyword evidence="3" id="KW-0508">mRNA splicing</keyword>
<dbReference type="Proteomes" id="UP000008066">
    <property type="component" value="Unassembled WGS sequence"/>
</dbReference>
<dbReference type="InterPro" id="IPR027104">
    <property type="entry name" value="Prp3"/>
</dbReference>
<dbReference type="AlphaFoldDB" id="G0RZH2"/>
<accession>G0RZH2</accession>
<reference evidence="8 9" key="1">
    <citation type="journal article" date="2011" name="Cell">
        <title>Insight into structure and assembly of the nuclear pore complex by utilizing the genome of a eukaryotic thermophile.</title>
        <authorList>
            <person name="Amlacher S."/>
            <person name="Sarges P."/>
            <person name="Flemming D."/>
            <person name="van Noort V."/>
            <person name="Kunze R."/>
            <person name="Devos D.P."/>
            <person name="Arumugam M."/>
            <person name="Bork P."/>
            <person name="Hurt E."/>
        </authorList>
    </citation>
    <scope>NUCLEOTIDE SEQUENCE [LARGE SCALE GENOMIC DNA]</scope>
    <source>
        <strain evidence="9">DSM 1495 / CBS 144.50 / IMI 039719</strain>
    </source>
</reference>
<dbReference type="eggNOG" id="KOG2769">
    <property type="taxonomic scope" value="Eukaryota"/>
</dbReference>
<feature type="region of interest" description="Disordered" evidence="5">
    <location>
        <begin position="42"/>
        <end position="116"/>
    </location>
</feature>
<protein>
    <submittedName>
        <fullName evidence="8">Putative U4/U6 small nuclear ribonucleoprotein</fullName>
    </submittedName>
</protein>
<feature type="compositionally biased region" description="Basic and acidic residues" evidence="5">
    <location>
        <begin position="12"/>
        <end position="27"/>
    </location>
</feature>
<dbReference type="InterPro" id="IPR013881">
    <property type="entry name" value="Pre-mRNA_splic_Prp3_dom"/>
</dbReference>
<keyword evidence="9" id="KW-1185">Reference proteome</keyword>
<dbReference type="Pfam" id="PF06544">
    <property type="entry name" value="Prp3_C"/>
    <property type="match status" value="1"/>
</dbReference>
<evidence type="ECO:0000256" key="4">
    <source>
        <dbReference type="ARBA" id="ARBA00023242"/>
    </source>
</evidence>
<feature type="domain" description="Small nuclear ribonucleoprotein Prp3 C-terminal" evidence="6">
    <location>
        <begin position="334"/>
        <end position="474"/>
    </location>
</feature>
<name>G0RZH2_CHATD</name>
<evidence type="ECO:0000313" key="8">
    <source>
        <dbReference type="EMBL" id="EGS23600.1"/>
    </source>
</evidence>
<dbReference type="InterPro" id="IPR010541">
    <property type="entry name" value="Prp3_C"/>
</dbReference>
<feature type="domain" description="Pre-mRNA-splicing factor 3" evidence="7">
    <location>
        <begin position="100"/>
        <end position="310"/>
    </location>
</feature>
<dbReference type="RefSeq" id="XP_006690842.1">
    <property type="nucleotide sequence ID" value="XM_006690779.1"/>
</dbReference>
<comment type="subcellular location">
    <subcellularLocation>
        <location evidence="1">Nucleus</location>
    </subcellularLocation>
</comment>
<dbReference type="GeneID" id="18254333"/>
<feature type="region of interest" description="Disordered" evidence="5">
    <location>
        <begin position="1"/>
        <end position="27"/>
    </location>
</feature>
<dbReference type="CDD" id="cd24162">
    <property type="entry name" value="Prp3_C"/>
    <property type="match status" value="1"/>
</dbReference>
<proteinExistence type="predicted"/>
<dbReference type="GO" id="GO:0046540">
    <property type="term" value="C:U4/U6 x U5 tri-snRNP complex"/>
    <property type="evidence" value="ECO:0007669"/>
    <property type="project" value="InterPro"/>
</dbReference>
<sequence length="478" mass="53490">MDRSQQIGGLGPRHDATSRVQKPESAADRFAALKARVAAAISSSKAKGGLNTPLHPALADLNAPTKPGDPLKSAIGLRSTQDASKPGPKGKPTADGPKENPYLDTSGTPAGRERAPRQLIFNQKGKYIAQANALRRQAALEEMKKRIAEQARKAGLDEDRDVEKAFVVEAPPELEWWDEGLIDGKDYSNIPDSIKLRTPDSIITIYIQHPVAIEPPQDKLAPPPKPMYLTPKEQAKLRRQRRMMELKEKQAKIRLGLEPAPPPKVKKSNLMRVLGEEAVKDPTAVEARVNREIQERFEKHMAANEARKLTKEQRHEKLLQNQAKDAAKGIHMLVFKINSLANGQHRYKISINATQNGLSGVCIMNPKFNLVIVEGGEHSINNYKKLMMRRIDWTESLPPREKEGGNGIPVRDWLKAEDEKGNLKDLSHNKCVLVFEGEVKAQSFKKWGTKICETDQEAREFLAQKKLDTFWTQAKNIQ</sequence>
<keyword evidence="2" id="KW-0507">mRNA processing</keyword>
<dbReference type="OMA" id="CVMHPRF"/>
<dbReference type="OrthoDB" id="10264544at2759"/>
<organism evidence="9">
    <name type="scientific">Chaetomium thermophilum (strain DSM 1495 / CBS 144.50 / IMI 039719)</name>
    <name type="common">Thermochaetoides thermophila</name>
    <dbReference type="NCBI Taxonomy" id="759272"/>
    <lineage>
        <taxon>Eukaryota</taxon>
        <taxon>Fungi</taxon>
        <taxon>Dikarya</taxon>
        <taxon>Ascomycota</taxon>
        <taxon>Pezizomycotina</taxon>
        <taxon>Sordariomycetes</taxon>
        <taxon>Sordariomycetidae</taxon>
        <taxon>Sordariales</taxon>
        <taxon>Chaetomiaceae</taxon>
        <taxon>Thermochaetoides</taxon>
    </lineage>
</organism>
<dbReference type="Pfam" id="PF08572">
    <property type="entry name" value="PRP3"/>
    <property type="match status" value="1"/>
</dbReference>
<evidence type="ECO:0000313" key="9">
    <source>
        <dbReference type="Proteomes" id="UP000008066"/>
    </source>
</evidence>
<evidence type="ECO:0000256" key="5">
    <source>
        <dbReference type="SAM" id="MobiDB-lite"/>
    </source>
</evidence>
<dbReference type="EMBL" id="GL988032">
    <property type="protein sequence ID" value="EGS23600.1"/>
    <property type="molecule type" value="Genomic_DNA"/>
</dbReference>